<gene>
    <name evidence="2" type="ORF">CR513_10711</name>
</gene>
<proteinExistence type="predicted"/>
<protein>
    <submittedName>
        <fullName evidence="2">Uncharacterized protein</fullName>
    </submittedName>
</protein>
<feature type="non-terminal residue" evidence="2">
    <location>
        <position position="1"/>
    </location>
</feature>
<keyword evidence="3" id="KW-1185">Reference proteome</keyword>
<comment type="caution">
    <text evidence="2">The sequence shown here is derived from an EMBL/GenBank/DDBJ whole genome shotgun (WGS) entry which is preliminary data.</text>
</comment>
<sequence>MRPRQRDKDPTNFSDVEIFANHSNPSETEFARSGHLHVVGSNRGHRHAPNTIRGPNAKNSGPKEFIREAQGEVVEELLRMCISESLRKCLAEECQVKAKVPVAPLDTR</sequence>
<dbReference type="Proteomes" id="UP000257109">
    <property type="component" value="Unassembled WGS sequence"/>
</dbReference>
<evidence type="ECO:0000256" key="1">
    <source>
        <dbReference type="SAM" id="MobiDB-lite"/>
    </source>
</evidence>
<dbReference type="AlphaFoldDB" id="A0A371HRQ4"/>
<feature type="region of interest" description="Disordered" evidence="1">
    <location>
        <begin position="41"/>
        <end position="62"/>
    </location>
</feature>
<reference evidence="2" key="1">
    <citation type="submission" date="2018-05" db="EMBL/GenBank/DDBJ databases">
        <title>Draft genome of Mucuna pruriens seed.</title>
        <authorList>
            <person name="Nnadi N.E."/>
            <person name="Vos R."/>
            <person name="Hasami M.H."/>
            <person name="Devisetty U.K."/>
            <person name="Aguiy J.C."/>
        </authorList>
    </citation>
    <scope>NUCLEOTIDE SEQUENCE [LARGE SCALE GENOMIC DNA]</scope>
    <source>
        <strain evidence="2">JCA_2017</strain>
    </source>
</reference>
<organism evidence="2 3">
    <name type="scientific">Mucuna pruriens</name>
    <name type="common">Velvet bean</name>
    <name type="synonym">Dolichos pruriens</name>
    <dbReference type="NCBI Taxonomy" id="157652"/>
    <lineage>
        <taxon>Eukaryota</taxon>
        <taxon>Viridiplantae</taxon>
        <taxon>Streptophyta</taxon>
        <taxon>Embryophyta</taxon>
        <taxon>Tracheophyta</taxon>
        <taxon>Spermatophyta</taxon>
        <taxon>Magnoliopsida</taxon>
        <taxon>eudicotyledons</taxon>
        <taxon>Gunneridae</taxon>
        <taxon>Pentapetalae</taxon>
        <taxon>rosids</taxon>
        <taxon>fabids</taxon>
        <taxon>Fabales</taxon>
        <taxon>Fabaceae</taxon>
        <taxon>Papilionoideae</taxon>
        <taxon>50 kb inversion clade</taxon>
        <taxon>NPAAA clade</taxon>
        <taxon>indigoferoid/millettioid clade</taxon>
        <taxon>Phaseoleae</taxon>
        <taxon>Mucuna</taxon>
    </lineage>
</organism>
<dbReference type="EMBL" id="QJKJ01001875">
    <property type="protein sequence ID" value="RDY05459.1"/>
    <property type="molecule type" value="Genomic_DNA"/>
</dbReference>
<name>A0A371HRQ4_MUCPR</name>
<evidence type="ECO:0000313" key="2">
    <source>
        <dbReference type="EMBL" id="RDY05459.1"/>
    </source>
</evidence>
<evidence type="ECO:0000313" key="3">
    <source>
        <dbReference type="Proteomes" id="UP000257109"/>
    </source>
</evidence>
<accession>A0A371HRQ4</accession>